<evidence type="ECO:0000313" key="1">
    <source>
        <dbReference type="EMBL" id="NGO73781.1"/>
    </source>
</evidence>
<dbReference type="SUPFAM" id="SSF54862">
    <property type="entry name" value="4Fe-4S ferredoxins"/>
    <property type="match status" value="1"/>
</dbReference>
<comment type="caution">
    <text evidence="1">The sequence shown here is derived from an EMBL/GenBank/DDBJ whole genome shotgun (WGS) entry which is preliminary data.</text>
</comment>
<proteinExistence type="predicted"/>
<dbReference type="Gene3D" id="3.30.70.20">
    <property type="match status" value="1"/>
</dbReference>
<feature type="non-terminal residue" evidence="1">
    <location>
        <position position="1"/>
    </location>
</feature>
<keyword evidence="2" id="KW-1185">Reference proteome</keyword>
<accession>A0A6G4XAU9</accession>
<name>A0A6G4XAU9_9ACTN</name>
<dbReference type="RefSeq" id="WP_165303381.1">
    <property type="nucleotide sequence ID" value="NZ_JAAKZZ010000896.1"/>
</dbReference>
<protein>
    <submittedName>
        <fullName evidence="1">Ferredoxin</fullName>
    </submittedName>
</protein>
<dbReference type="AlphaFoldDB" id="A0A6G4XAU9"/>
<organism evidence="1 2">
    <name type="scientific">Streptomyces boncukensis</name>
    <dbReference type="NCBI Taxonomy" id="2711219"/>
    <lineage>
        <taxon>Bacteria</taxon>
        <taxon>Bacillati</taxon>
        <taxon>Actinomycetota</taxon>
        <taxon>Actinomycetes</taxon>
        <taxon>Kitasatosporales</taxon>
        <taxon>Streptomycetaceae</taxon>
        <taxon>Streptomyces</taxon>
    </lineage>
</organism>
<evidence type="ECO:0000313" key="2">
    <source>
        <dbReference type="Proteomes" id="UP000477722"/>
    </source>
</evidence>
<dbReference type="Pfam" id="PF13459">
    <property type="entry name" value="Fer4_15"/>
    <property type="match status" value="1"/>
</dbReference>
<reference evidence="1 2" key="1">
    <citation type="submission" date="2020-02" db="EMBL/GenBank/DDBJ databases">
        <title>Whole-genome analyses of novel actinobacteria.</title>
        <authorList>
            <person name="Sahin N."/>
            <person name="Tatar D."/>
        </authorList>
    </citation>
    <scope>NUCLEOTIDE SEQUENCE [LARGE SCALE GENOMIC DNA]</scope>
    <source>
        <strain evidence="1 2">SB3404</strain>
    </source>
</reference>
<dbReference type="EMBL" id="JAAKZZ010000896">
    <property type="protein sequence ID" value="NGO73781.1"/>
    <property type="molecule type" value="Genomic_DNA"/>
</dbReference>
<sequence length="68" mass="7243">GGGAAARLVVDWTLCRGHGLCAGIVPEVMELGADGYPTRSAVRVPGPVRRHAQRAVRRCPALALRLER</sequence>
<dbReference type="Proteomes" id="UP000477722">
    <property type="component" value="Unassembled WGS sequence"/>
</dbReference>
<gene>
    <name evidence="1" type="ORF">G5C65_36790</name>
</gene>